<protein>
    <submittedName>
        <fullName evidence="1">Uncharacterized protein</fullName>
    </submittedName>
</protein>
<sequence length="318" mass="36272">MARPPRGTPLFPTLTEWYALNPDGVSDALQKFNAIPESLHQKLTHDITHTGDDALQVWQNVSQHLALYQQHIATGVSIPTMNTYFTNIGVFTTLCAIFEDRLNSLFHYRCTHVFGNLMPKNPRFVDIPRKAAFLCDYDDIDVNMRDGLQKYAEWRNAIVHQIHYHADVLQPVVFEAIYTLYQIAHRLRNRQKTGLTREKTKFPTHDVSTTQLMQLVQSAPRATVAQIDIHHVLGGGYDNLLPFRLGRPIYAVVNNTNKVFLQGPHVGNIDIWWSLKSANCMWHDVPVLIKTGQGLRYIAQKSLSIESITANRVTFTTL</sequence>
<reference evidence="1" key="1">
    <citation type="submission" date="2014-06" db="EMBL/GenBank/DDBJ databases">
        <title>Key roles for freshwater Actinobacteria revealed by deep metagenomic sequencing.</title>
        <authorList>
            <person name="Ghai R."/>
            <person name="Mizuno C.M."/>
            <person name="Picazo A."/>
            <person name="Camacho A."/>
            <person name="Rodriguez-Valera F."/>
        </authorList>
    </citation>
    <scope>NUCLEOTIDE SEQUENCE</scope>
</reference>
<dbReference type="AlphaFoldDB" id="A0A094Q272"/>
<dbReference type="EMBL" id="JNSL01000092">
    <property type="protein sequence ID" value="KGA16159.1"/>
    <property type="molecule type" value="Genomic_DNA"/>
</dbReference>
<name>A0A094Q272_9ZZZZ</name>
<accession>A0A094Q272</accession>
<evidence type="ECO:0000313" key="1">
    <source>
        <dbReference type="EMBL" id="KGA16159.1"/>
    </source>
</evidence>
<gene>
    <name evidence="1" type="ORF">GM51_13190</name>
</gene>
<comment type="caution">
    <text evidence="1">The sequence shown here is derived from an EMBL/GenBank/DDBJ whole genome shotgun (WGS) entry which is preliminary data.</text>
</comment>
<organism evidence="1">
    <name type="scientific">freshwater metagenome</name>
    <dbReference type="NCBI Taxonomy" id="449393"/>
    <lineage>
        <taxon>unclassified sequences</taxon>
        <taxon>metagenomes</taxon>
        <taxon>ecological metagenomes</taxon>
    </lineage>
</organism>
<proteinExistence type="predicted"/>